<dbReference type="PATRIC" id="fig|525362.12.peg.1474"/>
<dbReference type="HOGENOM" id="CLU_1052889_0_0_9"/>
<evidence type="ECO:0000313" key="2">
    <source>
        <dbReference type="Proteomes" id="UP000004099"/>
    </source>
</evidence>
<dbReference type="EMBL" id="ACGS02000058">
    <property type="protein sequence ID" value="EFZ33636.1"/>
    <property type="molecule type" value="Genomic_DNA"/>
</dbReference>
<reference evidence="1 2" key="1">
    <citation type="submission" date="2011-01" db="EMBL/GenBank/DDBJ databases">
        <authorList>
            <person name="Muzny D."/>
            <person name="Qin X."/>
            <person name="Buhay C."/>
            <person name="Dugan-Rocha S."/>
            <person name="Ding Y."/>
            <person name="Chen G."/>
            <person name="Hawes A."/>
            <person name="Holder M."/>
            <person name="Jhangiani S."/>
            <person name="Johnson A."/>
            <person name="Khan Z."/>
            <person name="Li Z."/>
            <person name="Liu W."/>
            <person name="Liu X."/>
            <person name="Perez L."/>
            <person name="Shen H."/>
            <person name="Wang Q."/>
            <person name="Watt J."/>
            <person name="Xi L."/>
            <person name="Xin Y."/>
            <person name="Zhou J."/>
            <person name="Deng J."/>
            <person name="Jiang H."/>
            <person name="Liu Y."/>
            <person name="Qu J."/>
            <person name="Song X.-Z."/>
            <person name="Zhang L."/>
            <person name="Villasana D."/>
            <person name="Johnson A."/>
            <person name="Liu J."/>
            <person name="Liyanage D."/>
            <person name="Lorensuhewa L."/>
            <person name="Robinson T."/>
            <person name="Song A."/>
            <person name="Song B.-B."/>
            <person name="Dinh H."/>
            <person name="Thornton R."/>
            <person name="Coyle M."/>
            <person name="Francisco L."/>
            <person name="Jackson L."/>
            <person name="Javaid M."/>
            <person name="Korchina V."/>
            <person name="Kovar C."/>
            <person name="Mata R."/>
            <person name="Mathew T."/>
            <person name="Ngo R."/>
            <person name="Nguyen L."/>
            <person name="Nguyen N."/>
            <person name="Okwuonu G."/>
            <person name="Ongeri F."/>
            <person name="Pham C."/>
            <person name="Simmons D."/>
            <person name="Wilczek-Boney K."/>
            <person name="Hale W."/>
            <person name="Jakkamsetti A."/>
            <person name="Pham P."/>
            <person name="Ruth R."/>
            <person name="San Lucas F."/>
            <person name="Warren J."/>
            <person name="Zhang J."/>
            <person name="Zhao Z."/>
            <person name="Zhou C."/>
            <person name="Zhu D."/>
            <person name="Lee S."/>
            <person name="Bess C."/>
            <person name="Blankenburg K."/>
            <person name="Forbes L."/>
            <person name="Fu Q."/>
            <person name="Gubbala S."/>
            <person name="Hirani K."/>
            <person name="Jayaseelan J.C."/>
            <person name="Lara F."/>
            <person name="Munidasa M."/>
            <person name="Palculict T."/>
            <person name="Patil S."/>
            <person name="Pu L.-L."/>
            <person name="Saada N."/>
            <person name="Tang L."/>
            <person name="Weissenberger G."/>
            <person name="Zhu Y."/>
            <person name="Hemphill L."/>
            <person name="Shang Y."/>
            <person name="Youmans B."/>
            <person name="Ayvaz T."/>
            <person name="Ross M."/>
            <person name="Santibanez J."/>
            <person name="Aqrawi P."/>
            <person name="Gross S."/>
            <person name="Joshi V."/>
            <person name="Fowler G."/>
            <person name="Nazareth L."/>
            <person name="Reid J."/>
            <person name="Worley K."/>
            <person name="Petrosino J."/>
            <person name="Highlander S."/>
            <person name="Gibbs R."/>
        </authorList>
    </citation>
    <scope>NUCLEOTIDE SEQUENCE [LARGE SCALE GENOMIC DNA]</scope>
    <source>
        <strain evidence="1 2">ATCC 25644</strain>
    </source>
</reference>
<evidence type="ECO:0000313" key="1">
    <source>
        <dbReference type="EMBL" id="EFZ33636.1"/>
    </source>
</evidence>
<sequence length="264" mass="31418">MQDLRRTDFYLTLEEQNNWDDNNILYNNIWFFINKQKMPDIEYSDAAISIFKSQDFYHSWNVMYHACGGKVILPPKEDTFNADIMTGWWNPCKYFIGLKSRTDITPEFLKEIPQKRDCLFDWVKDKNPDIKEKHFNSFISFLEIVYTAGNLIPAPLNWKAGRSLDGWDYKLDNILNQKDSQGEQWYQYIVNNYNSEKPFECFIEKNNLQMYYNSNKVISFWGENKPNSWSEATPEQWTTYFENATNCIIARNNILLNGRTLSTK</sequence>
<gene>
    <name evidence="1" type="ORF">HMPREF0542_12250</name>
</gene>
<proteinExistence type="predicted"/>
<name>E7FTM2_9LACO</name>
<dbReference type="AlphaFoldDB" id="E7FTM2"/>
<dbReference type="Proteomes" id="UP000004099">
    <property type="component" value="Unassembled WGS sequence"/>
</dbReference>
<protein>
    <submittedName>
        <fullName evidence="1">Uncharacterized protein</fullName>
    </submittedName>
</protein>
<accession>E7FTM2</accession>
<organism evidence="1 2">
    <name type="scientific">Ligilactobacillus ruminis ATCC 25644</name>
    <dbReference type="NCBI Taxonomy" id="525362"/>
    <lineage>
        <taxon>Bacteria</taxon>
        <taxon>Bacillati</taxon>
        <taxon>Bacillota</taxon>
        <taxon>Bacilli</taxon>
        <taxon>Lactobacillales</taxon>
        <taxon>Lactobacillaceae</taxon>
        <taxon>Ligilactobacillus</taxon>
    </lineage>
</organism>
<dbReference type="RefSeq" id="WP_003692198.1">
    <property type="nucleotide sequence ID" value="NZ_AFYE01000035.1"/>
</dbReference>
<comment type="caution">
    <text evidence="1">The sequence shown here is derived from an EMBL/GenBank/DDBJ whole genome shotgun (WGS) entry which is preliminary data.</text>
</comment>